<evidence type="ECO:0000313" key="5">
    <source>
        <dbReference type="Proteomes" id="UP000183900"/>
    </source>
</evidence>
<protein>
    <recommendedName>
        <fullName evidence="6">DUF1285 domain-containing protein</fullName>
    </recommendedName>
</protein>
<dbReference type="AlphaFoldDB" id="A0A0K6HN46"/>
<evidence type="ECO:0000259" key="3">
    <source>
        <dbReference type="Pfam" id="PF21028"/>
    </source>
</evidence>
<evidence type="ECO:0000313" key="4">
    <source>
        <dbReference type="EMBL" id="CUA92256.1"/>
    </source>
</evidence>
<dbReference type="Gene3D" id="3.10.540.10">
    <property type="entry name" value="duf1285 like domain"/>
    <property type="match status" value="1"/>
</dbReference>
<dbReference type="Pfam" id="PF06938">
    <property type="entry name" value="DUF1285_N"/>
    <property type="match status" value="1"/>
</dbReference>
<dbReference type="InterPro" id="IPR023361">
    <property type="entry name" value="DUF1285_beta_roll_sf"/>
</dbReference>
<dbReference type="Proteomes" id="UP000183900">
    <property type="component" value="Unassembled WGS sequence"/>
</dbReference>
<evidence type="ECO:0008006" key="6">
    <source>
        <dbReference type="Google" id="ProtNLM"/>
    </source>
</evidence>
<evidence type="ECO:0000256" key="1">
    <source>
        <dbReference type="SAM" id="MobiDB-lite"/>
    </source>
</evidence>
<dbReference type="Gene3D" id="2.30.270.10">
    <property type="entry name" value="duf1285 protein"/>
    <property type="match status" value="1"/>
</dbReference>
<dbReference type="Pfam" id="PF21028">
    <property type="entry name" value="DUF1285_C"/>
    <property type="match status" value="1"/>
</dbReference>
<dbReference type="EMBL" id="CYHE01000001">
    <property type="protein sequence ID" value="CUA92256.1"/>
    <property type="molecule type" value="Genomic_DNA"/>
</dbReference>
<dbReference type="InterPro" id="IPR048342">
    <property type="entry name" value="DUF1285_C"/>
</dbReference>
<keyword evidence="5" id="KW-1185">Reference proteome</keyword>
<name>A0A0K6HN46_9HYPH</name>
<feature type="region of interest" description="Disordered" evidence="1">
    <location>
        <begin position="1"/>
        <end position="22"/>
    </location>
</feature>
<accession>A0A0K6HN46</accession>
<evidence type="ECO:0000259" key="2">
    <source>
        <dbReference type="Pfam" id="PF06938"/>
    </source>
</evidence>
<organism evidence="4 5">
    <name type="scientific">Pannonibacter indicus</name>
    <dbReference type="NCBI Taxonomy" id="466044"/>
    <lineage>
        <taxon>Bacteria</taxon>
        <taxon>Pseudomonadati</taxon>
        <taxon>Pseudomonadota</taxon>
        <taxon>Alphaproteobacteria</taxon>
        <taxon>Hyphomicrobiales</taxon>
        <taxon>Stappiaceae</taxon>
        <taxon>Pannonibacter</taxon>
    </lineage>
</organism>
<reference evidence="5" key="1">
    <citation type="submission" date="2015-08" db="EMBL/GenBank/DDBJ databases">
        <authorList>
            <person name="Varghese N."/>
        </authorList>
    </citation>
    <scope>NUCLEOTIDE SEQUENCE [LARGE SCALE GENOMIC DNA]</scope>
    <source>
        <strain evidence="5">DSM 23407</strain>
    </source>
</reference>
<feature type="domain" description="DUF1285" evidence="3">
    <location>
        <begin position="131"/>
        <end position="221"/>
    </location>
</feature>
<proteinExistence type="predicted"/>
<feature type="domain" description="DUF1285" evidence="2">
    <location>
        <begin position="63"/>
        <end position="130"/>
    </location>
</feature>
<sequence length="237" mass="25597">MLQISVDHTAPRWRNHGRNSKADAAARLMTDETRLSTSAGPARPADSLAALIARAGGGDGKKPPVDRWNPPFCGDIDMAIHEDGSWSYMGSPIGREALVKLFASVLRKDEDGCHYLVTPVEKVRIRVADAPFLAVEMHSLGQGDSRTLTFRSNVGDVVAAGPENPLRFRLDEENDGLVPYVLVRGRLEARLTRPLLYDLAELIEEKDGVPGVWSGGAFFPLPEGALGGTERGGADQS</sequence>
<gene>
    <name evidence="4" type="ORF">Ga0061067_101378</name>
</gene>
<dbReference type="InterPro" id="IPR048341">
    <property type="entry name" value="DUF1285_N"/>
</dbReference>